<reference evidence="1 2" key="1">
    <citation type="submission" date="2017-07" db="EMBL/GenBank/DDBJ databases">
        <title>A draft genome sequence of Komagataeibacter sp. T5K1.</title>
        <authorList>
            <person name="Skraban J."/>
            <person name="Cleenwerck I."/>
            <person name="Vandamme P."/>
            <person name="Trcek J."/>
        </authorList>
    </citation>
    <scope>NUCLEOTIDE SEQUENCE [LARGE SCALE GENOMIC DNA]</scope>
    <source>
        <strain evidence="1 2">T5K1</strain>
    </source>
</reference>
<proteinExistence type="predicted"/>
<dbReference type="Gene3D" id="3.30.870.10">
    <property type="entry name" value="Endonuclease Chain A"/>
    <property type="match status" value="1"/>
</dbReference>
<name>A0A318QQH2_9PROT</name>
<gene>
    <name evidence="1" type="ORF">CFR71_12035</name>
</gene>
<evidence type="ECO:0000313" key="1">
    <source>
        <dbReference type="EMBL" id="PYD74983.1"/>
    </source>
</evidence>
<dbReference type="CDD" id="cd09117">
    <property type="entry name" value="PLDc_Bfil_DEXD_like"/>
    <property type="match status" value="1"/>
</dbReference>
<sequence>MGLNRSGLKLEILCNLDSGACNPAELRKLLKRPGVTLKSHPSLHAKVWWTPKAAVLGSSNASTNGLALECESGNGWHEANVRINDAHVIDGICKWFDDLFKAGYRIESEDLDQAQALWNERKQLAPTGMRLARTLFDAYRAAPKDPVWQRVKICYWSEYLDKKDQDWLDKEIRESRLPSNTSAYGEWNDKISADDYVLDFDVKVNKPTYHGIWKALPAAAQPASLRLVTKVKWLSLHAFGRFKVSDIEQAALAGIAATVIKQHGVDDHDVLITLPQAMALIDARPSASQEKAFERAMYNIYKEAQTFGYRPTLFLKMIADHGGVETARRLMRGSATSGFEKLWENNRLDLSVEALILRPEWHSLFTEEERKLARRRLRQFNYSPPD</sequence>
<dbReference type="AlphaFoldDB" id="A0A318QQH2"/>
<comment type="caution">
    <text evidence="1">The sequence shown here is derived from an EMBL/GenBank/DDBJ whole genome shotgun (WGS) entry which is preliminary data.</text>
</comment>
<evidence type="ECO:0000313" key="2">
    <source>
        <dbReference type="Proteomes" id="UP000247609"/>
    </source>
</evidence>
<protein>
    <submittedName>
        <fullName evidence="1">Uncharacterized protein</fullName>
    </submittedName>
</protein>
<organism evidence="1 2">
    <name type="scientific">Novacetimonas pomaceti</name>
    <dbReference type="NCBI Taxonomy" id="2021998"/>
    <lineage>
        <taxon>Bacteria</taxon>
        <taxon>Pseudomonadati</taxon>
        <taxon>Pseudomonadota</taxon>
        <taxon>Alphaproteobacteria</taxon>
        <taxon>Acetobacterales</taxon>
        <taxon>Acetobacteraceae</taxon>
        <taxon>Novacetimonas</taxon>
    </lineage>
</organism>
<dbReference type="Proteomes" id="UP000247609">
    <property type="component" value="Unassembled WGS sequence"/>
</dbReference>
<accession>A0A318QQH2</accession>
<dbReference type="EMBL" id="NOXG01000017">
    <property type="protein sequence ID" value="PYD74983.1"/>
    <property type="molecule type" value="Genomic_DNA"/>
</dbReference>